<dbReference type="SUPFAM" id="SSF51735">
    <property type="entry name" value="NAD(P)-binding Rossmann-fold domains"/>
    <property type="match status" value="1"/>
</dbReference>
<dbReference type="InterPro" id="IPR036291">
    <property type="entry name" value="NAD(P)-bd_dom_sf"/>
</dbReference>
<feature type="domain" description="6-phosphogluconate dehydrogenase NADP-binding" evidence="7">
    <location>
        <begin position="3"/>
        <end position="162"/>
    </location>
</feature>
<dbReference type="PIRSF" id="PIRSF000103">
    <property type="entry name" value="HIBADH"/>
    <property type="match status" value="1"/>
</dbReference>
<comment type="caution">
    <text evidence="9">The sequence shown here is derived from an EMBL/GenBank/DDBJ whole genome shotgun (WGS) entry which is preliminary data.</text>
</comment>
<dbReference type="SUPFAM" id="SSF48179">
    <property type="entry name" value="6-phosphogluconate dehydrogenase C-terminal domain-like"/>
    <property type="match status" value="1"/>
</dbReference>
<dbReference type="InterPro" id="IPR029154">
    <property type="entry name" value="HIBADH-like_NADP-bd"/>
</dbReference>
<dbReference type="Gene3D" id="3.40.50.720">
    <property type="entry name" value="NAD(P)-binding Rossmann-like Domain"/>
    <property type="match status" value="1"/>
</dbReference>
<dbReference type="InterPro" id="IPR006115">
    <property type="entry name" value="6PGDH_NADP-bd"/>
</dbReference>
<keyword evidence="5" id="KW-0520">NAD</keyword>
<dbReference type="PANTHER" id="PTHR22981">
    <property type="entry name" value="3-HYDROXYISOBUTYRATE DEHYDROGENASE-RELATED"/>
    <property type="match status" value="1"/>
</dbReference>
<dbReference type="Pfam" id="PF14833">
    <property type="entry name" value="NAD_binding_11"/>
    <property type="match status" value="1"/>
</dbReference>
<keyword evidence="10" id="KW-1185">Reference proteome</keyword>
<dbReference type="GO" id="GO:0009083">
    <property type="term" value="P:branched-chain amino acid catabolic process"/>
    <property type="evidence" value="ECO:0007669"/>
    <property type="project" value="UniProtKB-KW"/>
</dbReference>
<dbReference type="InterPro" id="IPR015815">
    <property type="entry name" value="HIBADH-related"/>
</dbReference>
<evidence type="ECO:0000259" key="7">
    <source>
        <dbReference type="Pfam" id="PF03446"/>
    </source>
</evidence>
<feature type="domain" description="3-hydroxyisobutyrate dehydrogenase-like NAD-binding" evidence="8">
    <location>
        <begin position="166"/>
        <end position="289"/>
    </location>
</feature>
<dbReference type="GO" id="GO:0008442">
    <property type="term" value="F:3-hydroxyisobutyrate dehydrogenase activity"/>
    <property type="evidence" value="ECO:0007669"/>
    <property type="project" value="InterPro"/>
</dbReference>
<dbReference type="RefSeq" id="WP_102161963.1">
    <property type="nucleotide sequence ID" value="NZ_PNFZ01000003.1"/>
</dbReference>
<organism evidence="9 10">
    <name type="scientific">Brevibacterium luteolum</name>
    <dbReference type="NCBI Taxonomy" id="199591"/>
    <lineage>
        <taxon>Bacteria</taxon>
        <taxon>Bacillati</taxon>
        <taxon>Actinomycetota</taxon>
        <taxon>Actinomycetes</taxon>
        <taxon>Micrococcales</taxon>
        <taxon>Brevibacteriaceae</taxon>
        <taxon>Brevibacterium</taxon>
    </lineage>
</organism>
<dbReference type="Proteomes" id="UP000235703">
    <property type="component" value="Unassembled WGS sequence"/>
</dbReference>
<gene>
    <name evidence="9" type="primary">mmsB</name>
    <name evidence="9" type="ORF">CJ198_07295</name>
</gene>
<evidence type="ECO:0000256" key="4">
    <source>
        <dbReference type="ARBA" id="ARBA00023002"/>
    </source>
</evidence>
<dbReference type="EMBL" id="PNFZ01000003">
    <property type="protein sequence ID" value="PMB98167.1"/>
    <property type="molecule type" value="Genomic_DNA"/>
</dbReference>
<name>A0A2N6PHN0_9MICO</name>
<dbReference type="OrthoDB" id="3185659at2"/>
<feature type="active site" evidence="6">
    <location>
        <position position="171"/>
    </location>
</feature>
<dbReference type="GO" id="GO:0051287">
    <property type="term" value="F:NAD binding"/>
    <property type="evidence" value="ECO:0007669"/>
    <property type="project" value="InterPro"/>
</dbReference>
<dbReference type="Gene3D" id="1.10.1040.10">
    <property type="entry name" value="N-(1-d-carboxylethyl)-l-norvaline Dehydrogenase, domain 2"/>
    <property type="match status" value="1"/>
</dbReference>
<evidence type="ECO:0000256" key="3">
    <source>
        <dbReference type="ARBA" id="ARBA00022456"/>
    </source>
</evidence>
<protein>
    <submittedName>
        <fullName evidence="9">3-hydroxyisobutyrate dehydrogenase</fullName>
    </submittedName>
</protein>
<comment type="pathway">
    <text evidence="1">Amino-acid degradation.</text>
</comment>
<evidence type="ECO:0000256" key="5">
    <source>
        <dbReference type="ARBA" id="ARBA00023027"/>
    </source>
</evidence>
<reference evidence="9 10" key="1">
    <citation type="submission" date="2017-09" db="EMBL/GenBank/DDBJ databases">
        <title>Bacterial strain isolated from the female urinary microbiota.</title>
        <authorList>
            <person name="Thomas-White K."/>
            <person name="Kumar N."/>
            <person name="Forster S."/>
            <person name="Putonti C."/>
            <person name="Lawley T."/>
            <person name="Wolfe A.J."/>
        </authorList>
    </citation>
    <scope>NUCLEOTIDE SEQUENCE [LARGE SCALE GENOMIC DNA]</scope>
    <source>
        <strain evidence="9 10">UMB0680</strain>
    </source>
</reference>
<keyword evidence="3" id="KW-0101">Branched-chain amino acid catabolism</keyword>
<accession>A0A2N6PHN0</accession>
<dbReference type="NCBIfam" id="TIGR01692">
    <property type="entry name" value="HIBADH"/>
    <property type="match status" value="1"/>
</dbReference>
<evidence type="ECO:0000256" key="6">
    <source>
        <dbReference type="PIRSR" id="PIRSR000103-1"/>
    </source>
</evidence>
<evidence type="ECO:0000259" key="8">
    <source>
        <dbReference type="Pfam" id="PF14833"/>
    </source>
</evidence>
<comment type="similarity">
    <text evidence="2">Belongs to the HIBADH-related family.</text>
</comment>
<evidence type="ECO:0000256" key="1">
    <source>
        <dbReference type="ARBA" id="ARBA00005023"/>
    </source>
</evidence>
<dbReference type="PANTHER" id="PTHR22981:SF7">
    <property type="entry name" value="3-HYDROXYISOBUTYRATE DEHYDROGENASE, MITOCHONDRIAL"/>
    <property type="match status" value="1"/>
</dbReference>
<dbReference type="InterPro" id="IPR008927">
    <property type="entry name" value="6-PGluconate_DH-like_C_sf"/>
</dbReference>
<evidence type="ECO:0000256" key="2">
    <source>
        <dbReference type="ARBA" id="ARBA00009080"/>
    </source>
</evidence>
<dbReference type="GO" id="GO:0050661">
    <property type="term" value="F:NADP binding"/>
    <property type="evidence" value="ECO:0007669"/>
    <property type="project" value="InterPro"/>
</dbReference>
<proteinExistence type="inferred from homology"/>
<evidence type="ECO:0000313" key="9">
    <source>
        <dbReference type="EMBL" id="PMB98167.1"/>
    </source>
</evidence>
<dbReference type="Pfam" id="PF03446">
    <property type="entry name" value="NAD_binding_2"/>
    <property type="match status" value="1"/>
</dbReference>
<evidence type="ECO:0000313" key="10">
    <source>
        <dbReference type="Proteomes" id="UP000235703"/>
    </source>
</evidence>
<dbReference type="InterPro" id="IPR013328">
    <property type="entry name" value="6PGD_dom2"/>
</dbReference>
<dbReference type="AlphaFoldDB" id="A0A2N6PHN0"/>
<keyword evidence="4" id="KW-0560">Oxidoreductase</keyword>
<dbReference type="InterPro" id="IPR011548">
    <property type="entry name" value="HIBADH"/>
</dbReference>
<sequence>MSTIAWIGLGHMGLPMTKNLLRAGHAVRGFDLSEPAMHASAEAGVTTCASAAEALDGAEVVFTMLPKGEHSLAAYGGDEGIFATAAPGTLLIDSSTIDVASCQQLHDRAKEAGFEFVDAPVSGGIAGAEKGTLAFMVGGEAAAVERARPFIEPMAGNVIATGAPTTGQAAKICNNLMLFINMVSTSEAAVLADRLGLDHSVFYSIAKVSSGDSWPLRTWYPYPGVVETSPANDDFAPTFTADLALKDINLALAAGEDTDTELTLGTIVKDMLKQVSDAGSGGKDCSIVKKLVDGSFDA</sequence>